<comment type="caution">
    <text evidence="1">The sequence shown here is derived from an EMBL/GenBank/DDBJ whole genome shotgun (WGS) entry which is preliminary data.</text>
</comment>
<reference evidence="1 2" key="1">
    <citation type="submission" date="2020-09" db="EMBL/GenBank/DDBJ databases">
        <title>De no assembly of potato wild relative species, Solanum commersonii.</title>
        <authorList>
            <person name="Cho K."/>
        </authorList>
    </citation>
    <scope>NUCLEOTIDE SEQUENCE [LARGE SCALE GENOMIC DNA]</scope>
    <source>
        <strain evidence="1">LZ3.2</strain>
        <tissue evidence="1">Leaf</tissue>
    </source>
</reference>
<protein>
    <submittedName>
        <fullName evidence="1">Uncharacterized protein</fullName>
    </submittedName>
</protein>
<sequence length="114" mass="12791">MVFPTREREAFLRGMQHNASIMDSGTSLLTSYGGEVHSGSKRLHYKSCQKGGEIQGRATIGTAVGFTSVRQVSSFTYHRGYENFVFEVGPEVPLLKDWPKKFEMVFSHGNWNDG</sequence>
<dbReference type="AlphaFoldDB" id="A0A9J5WKG3"/>
<proteinExistence type="predicted"/>
<dbReference type="Proteomes" id="UP000824120">
    <property type="component" value="Chromosome 11"/>
</dbReference>
<keyword evidence="2" id="KW-1185">Reference proteome</keyword>
<name>A0A9J5WKG3_SOLCO</name>
<evidence type="ECO:0000313" key="1">
    <source>
        <dbReference type="EMBL" id="KAG5575520.1"/>
    </source>
</evidence>
<organism evidence="1 2">
    <name type="scientific">Solanum commersonii</name>
    <name type="common">Commerson's wild potato</name>
    <name type="synonym">Commerson's nightshade</name>
    <dbReference type="NCBI Taxonomy" id="4109"/>
    <lineage>
        <taxon>Eukaryota</taxon>
        <taxon>Viridiplantae</taxon>
        <taxon>Streptophyta</taxon>
        <taxon>Embryophyta</taxon>
        <taxon>Tracheophyta</taxon>
        <taxon>Spermatophyta</taxon>
        <taxon>Magnoliopsida</taxon>
        <taxon>eudicotyledons</taxon>
        <taxon>Gunneridae</taxon>
        <taxon>Pentapetalae</taxon>
        <taxon>asterids</taxon>
        <taxon>lamiids</taxon>
        <taxon>Solanales</taxon>
        <taxon>Solanaceae</taxon>
        <taxon>Solanoideae</taxon>
        <taxon>Solaneae</taxon>
        <taxon>Solanum</taxon>
    </lineage>
</organism>
<gene>
    <name evidence="1" type="ORF">H5410_055654</name>
</gene>
<accession>A0A9J5WKG3</accession>
<evidence type="ECO:0000313" key="2">
    <source>
        <dbReference type="Proteomes" id="UP000824120"/>
    </source>
</evidence>
<dbReference type="EMBL" id="JACXVP010000011">
    <property type="protein sequence ID" value="KAG5575520.1"/>
    <property type="molecule type" value="Genomic_DNA"/>
</dbReference>